<keyword evidence="14" id="KW-1185">Reference proteome</keyword>
<feature type="domain" description="Response regulatory" evidence="11">
    <location>
        <begin position="417"/>
        <end position="538"/>
    </location>
</feature>
<comment type="catalytic activity">
    <reaction evidence="1">
        <text>ATP + protein L-histidine = ADP + protein N-phospho-L-histidine.</text>
        <dbReference type="EC" id="2.7.13.3"/>
    </reaction>
</comment>
<dbReference type="CDD" id="cd17546">
    <property type="entry name" value="REC_hyHK_CKI1_RcsC-like"/>
    <property type="match status" value="1"/>
</dbReference>
<dbReference type="Pfam" id="PF00512">
    <property type="entry name" value="HisKA"/>
    <property type="match status" value="1"/>
</dbReference>
<evidence type="ECO:0000259" key="10">
    <source>
        <dbReference type="PROSITE" id="PS50109"/>
    </source>
</evidence>
<dbReference type="SMART" id="SM00448">
    <property type="entry name" value="REC"/>
    <property type="match status" value="1"/>
</dbReference>
<dbReference type="SUPFAM" id="SSF55785">
    <property type="entry name" value="PYP-like sensor domain (PAS domain)"/>
    <property type="match status" value="1"/>
</dbReference>
<dbReference type="PROSITE" id="PS50110">
    <property type="entry name" value="RESPONSE_REGULATORY"/>
    <property type="match status" value="1"/>
</dbReference>
<feature type="domain" description="Histidine kinase" evidence="10">
    <location>
        <begin position="176"/>
        <end position="396"/>
    </location>
</feature>
<gene>
    <name evidence="13" type="ORF">GCM10009069_23190</name>
</gene>
<dbReference type="SMART" id="SM00387">
    <property type="entry name" value="HATPase_c"/>
    <property type="match status" value="1"/>
</dbReference>
<dbReference type="Proteomes" id="UP000634004">
    <property type="component" value="Unassembled WGS sequence"/>
</dbReference>
<dbReference type="Gene3D" id="3.40.50.2300">
    <property type="match status" value="1"/>
</dbReference>
<dbReference type="InterPro" id="IPR036890">
    <property type="entry name" value="HATPase_C_sf"/>
</dbReference>
<keyword evidence="3 9" id="KW-0597">Phosphoprotein</keyword>
<dbReference type="InterPro" id="IPR011006">
    <property type="entry name" value="CheY-like_superfamily"/>
</dbReference>
<protein>
    <recommendedName>
        <fullName evidence="2">histidine kinase</fullName>
        <ecNumber evidence="2">2.7.13.3</ecNumber>
    </recommendedName>
</protein>
<dbReference type="InterPro" id="IPR003594">
    <property type="entry name" value="HATPase_dom"/>
</dbReference>
<evidence type="ECO:0000259" key="12">
    <source>
        <dbReference type="PROSITE" id="PS50112"/>
    </source>
</evidence>
<evidence type="ECO:0000259" key="11">
    <source>
        <dbReference type="PROSITE" id="PS50110"/>
    </source>
</evidence>
<dbReference type="SUPFAM" id="SSF52172">
    <property type="entry name" value="CheY-like"/>
    <property type="match status" value="1"/>
</dbReference>
<dbReference type="AlphaFoldDB" id="A0A8J3CTZ8"/>
<name>A0A8J3CTZ8_9PROT</name>
<evidence type="ECO:0000256" key="1">
    <source>
        <dbReference type="ARBA" id="ARBA00000085"/>
    </source>
</evidence>
<dbReference type="InterPro" id="IPR005467">
    <property type="entry name" value="His_kinase_dom"/>
</dbReference>
<dbReference type="PANTHER" id="PTHR45339:SF1">
    <property type="entry name" value="HYBRID SIGNAL TRANSDUCTION HISTIDINE KINASE J"/>
    <property type="match status" value="1"/>
</dbReference>
<feature type="domain" description="PAS" evidence="12">
    <location>
        <begin position="31"/>
        <end position="85"/>
    </location>
</feature>
<dbReference type="SUPFAM" id="SSF55874">
    <property type="entry name" value="ATPase domain of HSP90 chaperone/DNA topoisomerase II/histidine kinase"/>
    <property type="match status" value="1"/>
</dbReference>
<keyword evidence="6" id="KW-0418">Kinase</keyword>
<reference evidence="13" key="1">
    <citation type="journal article" date="2014" name="Int. J. Syst. Evol. Microbiol.">
        <title>Complete genome sequence of Corynebacterium casei LMG S-19264T (=DSM 44701T), isolated from a smear-ripened cheese.</title>
        <authorList>
            <consortium name="US DOE Joint Genome Institute (JGI-PGF)"/>
            <person name="Walter F."/>
            <person name="Albersmeier A."/>
            <person name="Kalinowski J."/>
            <person name="Ruckert C."/>
        </authorList>
    </citation>
    <scope>NUCLEOTIDE SEQUENCE</scope>
    <source>
        <strain evidence="13">KCTC 32513</strain>
    </source>
</reference>
<dbReference type="PANTHER" id="PTHR45339">
    <property type="entry name" value="HYBRID SIGNAL TRANSDUCTION HISTIDINE KINASE J"/>
    <property type="match status" value="1"/>
</dbReference>
<dbReference type="RefSeq" id="WP_189498613.1">
    <property type="nucleotide sequence ID" value="NZ_BMZH01000010.1"/>
</dbReference>
<sequence>MTPRASLQQSVPMTPLSAVPVRQLNLPNGGTLELLSHVLSLLPNPVYVKDRQHLWVEANPAFCDILGRTREDLLGKSDYDISPPDQADVFWAMDDDVFLTQGQNINHEALNNAVGETLWVESQKSYFKTEDGAEYLVGILTDLTALVDIQARETALAAAEGKALASARAKSEFLANMSHEIRTPMNGVLGMTQLLRGTGLTDQQTEMVDMLERTGDALLSLIDDVLDFSKIEAGRLKLSPEPFDLRQMVDDVVVLLGSSARESELDLIVQFAPSLPCYVVGDRGRIRQVLLNLIGNAIKFTENGYISVEVDGRVEAGGLHLSASVCDTGIGIAEDKLASIFEKFEQADGSMTRIYGGTGLGLAISRDLVTLMGGTLTATSVLGTGSRFRMDVNLPIVANEPSSQTDADINPDIKGLKILVVDDLPPNLKVITTQLERLGLCADAVGSAKAAVEHLVTASQSGDPYTLLITDYHMPDCDGLRLTQTLRRHESFKALDIIAMSSVSEGSVRESFAAAKVNDYLFKPITLANFDRMIMRSAARLRGDAP</sequence>
<dbReference type="InterPro" id="IPR035965">
    <property type="entry name" value="PAS-like_dom_sf"/>
</dbReference>
<dbReference type="Gene3D" id="1.10.287.130">
    <property type="match status" value="1"/>
</dbReference>
<evidence type="ECO:0000256" key="9">
    <source>
        <dbReference type="PROSITE-ProRule" id="PRU00169"/>
    </source>
</evidence>
<dbReference type="InterPro" id="IPR001789">
    <property type="entry name" value="Sig_transdc_resp-reg_receiver"/>
</dbReference>
<dbReference type="InterPro" id="IPR000014">
    <property type="entry name" value="PAS"/>
</dbReference>
<dbReference type="InterPro" id="IPR004358">
    <property type="entry name" value="Sig_transdc_His_kin-like_C"/>
</dbReference>
<dbReference type="Gene3D" id="3.30.565.10">
    <property type="entry name" value="Histidine kinase-like ATPase, C-terminal domain"/>
    <property type="match status" value="1"/>
</dbReference>
<dbReference type="Pfam" id="PF08448">
    <property type="entry name" value="PAS_4"/>
    <property type="match status" value="1"/>
</dbReference>
<evidence type="ECO:0000313" key="14">
    <source>
        <dbReference type="Proteomes" id="UP000634004"/>
    </source>
</evidence>
<keyword evidence="4" id="KW-0808">Transferase</keyword>
<dbReference type="PROSITE" id="PS50109">
    <property type="entry name" value="HIS_KIN"/>
    <property type="match status" value="1"/>
</dbReference>
<dbReference type="InterPro" id="IPR013656">
    <property type="entry name" value="PAS_4"/>
</dbReference>
<evidence type="ECO:0000256" key="8">
    <source>
        <dbReference type="ARBA" id="ARBA00023012"/>
    </source>
</evidence>
<proteinExistence type="predicted"/>
<dbReference type="Pfam" id="PF00072">
    <property type="entry name" value="Response_reg"/>
    <property type="match status" value="1"/>
</dbReference>
<evidence type="ECO:0000256" key="2">
    <source>
        <dbReference type="ARBA" id="ARBA00012438"/>
    </source>
</evidence>
<dbReference type="GO" id="GO:0005524">
    <property type="term" value="F:ATP binding"/>
    <property type="evidence" value="ECO:0007669"/>
    <property type="project" value="UniProtKB-KW"/>
</dbReference>
<dbReference type="InterPro" id="IPR003661">
    <property type="entry name" value="HisK_dim/P_dom"/>
</dbReference>
<dbReference type="GO" id="GO:0000155">
    <property type="term" value="F:phosphorelay sensor kinase activity"/>
    <property type="evidence" value="ECO:0007669"/>
    <property type="project" value="InterPro"/>
</dbReference>
<dbReference type="FunFam" id="3.30.565.10:FF:000078">
    <property type="entry name" value="Two-component sensor histidine kinase"/>
    <property type="match status" value="1"/>
</dbReference>
<evidence type="ECO:0000256" key="5">
    <source>
        <dbReference type="ARBA" id="ARBA00022741"/>
    </source>
</evidence>
<dbReference type="SUPFAM" id="SSF47384">
    <property type="entry name" value="Homodimeric domain of signal transducing histidine kinase"/>
    <property type="match status" value="1"/>
</dbReference>
<dbReference type="SMART" id="SM00091">
    <property type="entry name" value="PAS"/>
    <property type="match status" value="1"/>
</dbReference>
<dbReference type="CDD" id="cd00130">
    <property type="entry name" value="PAS"/>
    <property type="match status" value="1"/>
</dbReference>
<dbReference type="CDD" id="cd00082">
    <property type="entry name" value="HisKA"/>
    <property type="match status" value="1"/>
</dbReference>
<evidence type="ECO:0000256" key="6">
    <source>
        <dbReference type="ARBA" id="ARBA00022777"/>
    </source>
</evidence>
<dbReference type="PROSITE" id="PS50112">
    <property type="entry name" value="PAS"/>
    <property type="match status" value="1"/>
</dbReference>
<feature type="modified residue" description="4-aspartylphosphate" evidence="9">
    <location>
        <position position="471"/>
    </location>
</feature>
<evidence type="ECO:0000256" key="7">
    <source>
        <dbReference type="ARBA" id="ARBA00022840"/>
    </source>
</evidence>
<keyword evidence="7" id="KW-0067">ATP-binding</keyword>
<accession>A0A8J3CTZ8</accession>
<dbReference type="Gene3D" id="3.30.450.20">
    <property type="entry name" value="PAS domain"/>
    <property type="match status" value="1"/>
</dbReference>
<evidence type="ECO:0000256" key="3">
    <source>
        <dbReference type="ARBA" id="ARBA00022553"/>
    </source>
</evidence>
<dbReference type="SMART" id="SM00388">
    <property type="entry name" value="HisKA"/>
    <property type="match status" value="1"/>
</dbReference>
<dbReference type="FunFam" id="1.10.287.130:FF:000002">
    <property type="entry name" value="Two-component osmosensing histidine kinase"/>
    <property type="match status" value="1"/>
</dbReference>
<keyword evidence="8" id="KW-0902">Two-component regulatory system</keyword>
<evidence type="ECO:0000256" key="4">
    <source>
        <dbReference type="ARBA" id="ARBA00022679"/>
    </source>
</evidence>
<dbReference type="Pfam" id="PF02518">
    <property type="entry name" value="HATPase_c"/>
    <property type="match status" value="1"/>
</dbReference>
<comment type="caution">
    <text evidence="13">The sequence shown here is derived from an EMBL/GenBank/DDBJ whole genome shotgun (WGS) entry which is preliminary data.</text>
</comment>
<dbReference type="InterPro" id="IPR036097">
    <property type="entry name" value="HisK_dim/P_sf"/>
</dbReference>
<keyword evidence="5" id="KW-0547">Nucleotide-binding</keyword>
<dbReference type="EC" id="2.7.13.3" evidence="2"/>
<dbReference type="CDD" id="cd16922">
    <property type="entry name" value="HATPase_EvgS-ArcB-TorS-like"/>
    <property type="match status" value="1"/>
</dbReference>
<reference evidence="13" key="2">
    <citation type="submission" date="2020-09" db="EMBL/GenBank/DDBJ databases">
        <authorList>
            <person name="Sun Q."/>
            <person name="Kim S."/>
        </authorList>
    </citation>
    <scope>NUCLEOTIDE SEQUENCE</scope>
    <source>
        <strain evidence="13">KCTC 32513</strain>
    </source>
</reference>
<evidence type="ECO:0000313" key="13">
    <source>
        <dbReference type="EMBL" id="GHA99738.1"/>
    </source>
</evidence>
<dbReference type="NCBIfam" id="TIGR00229">
    <property type="entry name" value="sensory_box"/>
    <property type="match status" value="1"/>
</dbReference>
<dbReference type="PRINTS" id="PR00344">
    <property type="entry name" value="BCTRLSENSOR"/>
</dbReference>
<dbReference type="EMBL" id="BMZH01000010">
    <property type="protein sequence ID" value="GHA99738.1"/>
    <property type="molecule type" value="Genomic_DNA"/>
</dbReference>
<organism evidence="13 14">
    <name type="scientific">Algimonas arctica</name>
    <dbReference type="NCBI Taxonomy" id="1479486"/>
    <lineage>
        <taxon>Bacteria</taxon>
        <taxon>Pseudomonadati</taxon>
        <taxon>Pseudomonadota</taxon>
        <taxon>Alphaproteobacteria</taxon>
        <taxon>Maricaulales</taxon>
        <taxon>Robiginitomaculaceae</taxon>
        <taxon>Algimonas</taxon>
    </lineage>
</organism>